<sequence>MFEKLFLKNSAPVEQVLSRLETPEQWLIEAIGRPKAADNLASNISAVQRCLAVRANTVSKLPIQVFRRAGGGRERIRDPSVVDLLEKRPNKTTTPSQLKKMISVDIDTWGNAYVLIEGNREALRRLEPWLVDVTLMDDRSLTYTYADPVSGGRVTYTYLQIMHFKELGNNSYKGRSKIENARLTISNDYNANALLEKYYERGTLSNAILMSPNDLNGEVKNKIREEWIKHNSGVQKAFDIPVLDRSLEYKEISMSFADAQFLAMRKFSVEEIGRFFNIPPHKLGIMDGAKFNNVQSQNEDFIGNEIQPLLTDIEEEMDFKYFYIREKREGLFTRFNMEAALRAAPEARSNYYEKMRNLGAINVNEIRGKEDMDGIGEDGDIYWGNLNFVPMDIIREYQLKNKRGEQNGKNAEPEDE</sequence>
<dbReference type="InterPro" id="IPR006944">
    <property type="entry name" value="Phage/GTA_portal"/>
</dbReference>
<dbReference type="OrthoDB" id="9765386at2"/>
<dbReference type="Pfam" id="PF04860">
    <property type="entry name" value="Phage_portal"/>
    <property type="match status" value="1"/>
</dbReference>
<dbReference type="EMBL" id="FNOU01000002">
    <property type="protein sequence ID" value="SDX41855.1"/>
    <property type="molecule type" value="Genomic_DNA"/>
</dbReference>
<dbReference type="NCBIfam" id="TIGR01537">
    <property type="entry name" value="portal_HK97"/>
    <property type="match status" value="1"/>
</dbReference>
<evidence type="ECO:0000313" key="1">
    <source>
        <dbReference type="EMBL" id="SDX41855.1"/>
    </source>
</evidence>
<proteinExistence type="predicted"/>
<gene>
    <name evidence="1" type="ORF">SAMN04488579_10297</name>
</gene>
<dbReference type="STRING" id="1528.SAMN04488579_10297"/>
<dbReference type="RefSeq" id="WP_090242811.1">
    <property type="nucleotide sequence ID" value="NZ_FNOU01000002.1"/>
</dbReference>
<evidence type="ECO:0000313" key="2">
    <source>
        <dbReference type="Proteomes" id="UP000199652"/>
    </source>
</evidence>
<name>A0A1H3BJ85_EUBBA</name>
<dbReference type="InterPro" id="IPR006427">
    <property type="entry name" value="Portal_HK97"/>
</dbReference>
<organism evidence="1 2">
    <name type="scientific">Eubacterium barkeri</name>
    <name type="common">Clostridium barkeri</name>
    <dbReference type="NCBI Taxonomy" id="1528"/>
    <lineage>
        <taxon>Bacteria</taxon>
        <taxon>Bacillati</taxon>
        <taxon>Bacillota</taxon>
        <taxon>Clostridia</taxon>
        <taxon>Eubacteriales</taxon>
        <taxon>Eubacteriaceae</taxon>
        <taxon>Eubacterium</taxon>
    </lineage>
</organism>
<protein>
    <submittedName>
        <fullName evidence="1">Phage portal protein, HK97 family</fullName>
    </submittedName>
</protein>
<dbReference type="Proteomes" id="UP000199652">
    <property type="component" value="Unassembled WGS sequence"/>
</dbReference>
<accession>A0A1H3BJ85</accession>
<keyword evidence="2" id="KW-1185">Reference proteome</keyword>
<reference evidence="2" key="1">
    <citation type="submission" date="2016-10" db="EMBL/GenBank/DDBJ databases">
        <authorList>
            <person name="Varghese N."/>
            <person name="Submissions S."/>
        </authorList>
    </citation>
    <scope>NUCLEOTIDE SEQUENCE [LARGE SCALE GENOMIC DNA]</scope>
    <source>
        <strain evidence="2">VPI 5359</strain>
    </source>
</reference>
<dbReference type="AlphaFoldDB" id="A0A1H3BJ85"/>